<dbReference type="OrthoDB" id="3887077at2759"/>
<keyword evidence="2" id="KW-1185">Reference proteome</keyword>
<evidence type="ECO:0000313" key="1">
    <source>
        <dbReference type="EMBL" id="KEQ94089.1"/>
    </source>
</evidence>
<evidence type="ECO:0000313" key="2">
    <source>
        <dbReference type="Proteomes" id="UP000030641"/>
    </source>
</evidence>
<gene>
    <name evidence="1" type="ORF">AUEXF2481DRAFT_292456</name>
</gene>
<reference evidence="1 2" key="1">
    <citation type="journal article" date="2014" name="BMC Genomics">
        <title>Genome sequencing of four Aureobasidium pullulans varieties: biotechnological potential, stress tolerance, and description of new species.</title>
        <authorList>
            <person name="Gostin Ar C."/>
            <person name="Ohm R.A."/>
            <person name="Kogej T."/>
            <person name="Sonjak S."/>
            <person name="Turk M."/>
            <person name="Zajc J."/>
            <person name="Zalar P."/>
            <person name="Grube M."/>
            <person name="Sun H."/>
            <person name="Han J."/>
            <person name="Sharma A."/>
            <person name="Chiniquy J."/>
            <person name="Ngan C.Y."/>
            <person name="Lipzen A."/>
            <person name="Barry K."/>
            <person name="Grigoriev I.V."/>
            <person name="Gunde-Cimerman N."/>
        </authorList>
    </citation>
    <scope>NUCLEOTIDE SEQUENCE [LARGE SCALE GENOMIC DNA]</scope>
    <source>
        <strain evidence="1 2">EXF-2481</strain>
    </source>
</reference>
<proteinExistence type="predicted"/>
<dbReference type="EMBL" id="KL584763">
    <property type="protein sequence ID" value="KEQ94089.1"/>
    <property type="molecule type" value="Genomic_DNA"/>
</dbReference>
<sequence length="410" mass="45844">MKRPERFASPRSPACFISARRGSDPPGNQNAIFLAVARVLTRFPGLISESDTIGRWRHPHPETSRFPSDIRESLKKWLLNKAERLAGLPGYICWSGEADEVVRAIAHASRRHQNLCLARGVTAVHGSSLNLTFFSCHNFLRSKIWTRPRHEGSSVKRARNERERPSYPRLWLCERFAAVQYHASLHHSDTSSSDSASLHDSNDGCRIQPVSFESATSVETTPTHLSPQAVADEVLGASTTISGKRDIEALVESGKQSSELVHESLMIRLKQPPQAPQLYVSAQEEQRRHGVPYGRSEESNNHPVYHRFILKLYPTDGGETLAVSIYATELGKGIEIITTSGPSCWGVIIRPCICVSCSYKAMCLWTGYTRRAVAHDLHSSRWQRHPLPALPRWPPQVLPHPQCSPQSTTC</sequence>
<dbReference type="InParanoid" id="A0A074YDG0"/>
<dbReference type="Proteomes" id="UP000030641">
    <property type="component" value="Unassembled WGS sequence"/>
</dbReference>
<organism evidence="1 2">
    <name type="scientific">Aureobasidium subglaciale (strain EXF-2481)</name>
    <name type="common">Aureobasidium pullulans var. subglaciale</name>
    <dbReference type="NCBI Taxonomy" id="1043005"/>
    <lineage>
        <taxon>Eukaryota</taxon>
        <taxon>Fungi</taxon>
        <taxon>Dikarya</taxon>
        <taxon>Ascomycota</taxon>
        <taxon>Pezizomycotina</taxon>
        <taxon>Dothideomycetes</taxon>
        <taxon>Dothideomycetidae</taxon>
        <taxon>Dothideales</taxon>
        <taxon>Saccotheciaceae</taxon>
        <taxon>Aureobasidium</taxon>
    </lineage>
</organism>
<accession>A0A074YDG0</accession>
<protein>
    <submittedName>
        <fullName evidence="1">Uncharacterized protein</fullName>
    </submittedName>
</protein>
<dbReference type="GeneID" id="25363916"/>
<dbReference type="AlphaFoldDB" id="A0A074YDG0"/>
<name>A0A074YDG0_AURSE</name>
<dbReference type="RefSeq" id="XP_013342699.1">
    <property type="nucleotide sequence ID" value="XM_013487245.1"/>
</dbReference>
<dbReference type="HOGENOM" id="CLU_670809_0_0_1"/>